<comment type="caution">
    <text evidence="18">The sequence shown here is derived from an EMBL/GenBank/DDBJ whole genome shotgun (WGS) entry which is preliminary data.</text>
</comment>
<evidence type="ECO:0000256" key="3">
    <source>
        <dbReference type="ARBA" id="ARBA00022664"/>
    </source>
</evidence>
<evidence type="ECO:0000256" key="11">
    <source>
        <dbReference type="ARBA" id="ARBA00023187"/>
    </source>
</evidence>
<dbReference type="CDD" id="cd18019">
    <property type="entry name" value="DEXHc_Brr2_1"/>
    <property type="match status" value="1"/>
</dbReference>
<feature type="region of interest" description="Disordered" evidence="15">
    <location>
        <begin position="24"/>
        <end position="80"/>
    </location>
</feature>
<dbReference type="Pfam" id="PF21188">
    <property type="entry name" value="BRR2_plug"/>
    <property type="match status" value="1"/>
</dbReference>
<evidence type="ECO:0000256" key="6">
    <source>
        <dbReference type="ARBA" id="ARBA00022741"/>
    </source>
</evidence>
<dbReference type="InterPro" id="IPR041094">
    <property type="entry name" value="Brr2_helicase_PWI"/>
</dbReference>
<dbReference type="InterPro" id="IPR003593">
    <property type="entry name" value="AAA+_ATPase"/>
</dbReference>
<dbReference type="InterPro" id="IPR050474">
    <property type="entry name" value="Hel308_SKI2-like"/>
</dbReference>
<keyword evidence="11" id="KW-0508">mRNA splicing</keyword>
<dbReference type="GO" id="GO:0006397">
    <property type="term" value="P:mRNA processing"/>
    <property type="evidence" value="ECO:0007669"/>
    <property type="project" value="UniProtKB-KW"/>
</dbReference>
<dbReference type="InterPro" id="IPR035892">
    <property type="entry name" value="C2_domain_sf"/>
</dbReference>
<dbReference type="InterPro" id="IPR004179">
    <property type="entry name" value="Sec63-dom"/>
</dbReference>
<evidence type="ECO:0000256" key="4">
    <source>
        <dbReference type="ARBA" id="ARBA00022728"/>
    </source>
</evidence>
<dbReference type="InterPro" id="IPR027417">
    <property type="entry name" value="P-loop_NTPase"/>
</dbReference>
<protein>
    <recommendedName>
        <fullName evidence="2">RNA helicase</fullName>
        <ecNumber evidence="2">3.6.4.13</ecNumber>
    </recommendedName>
</protein>
<dbReference type="InterPro" id="IPR036390">
    <property type="entry name" value="WH_DNA-bd_sf"/>
</dbReference>
<feature type="domain" description="Helicase ATP-binding" evidence="16">
    <location>
        <begin position="1360"/>
        <end position="1537"/>
    </location>
</feature>
<evidence type="ECO:0000256" key="2">
    <source>
        <dbReference type="ARBA" id="ARBA00012552"/>
    </source>
</evidence>
<evidence type="ECO:0000256" key="8">
    <source>
        <dbReference type="ARBA" id="ARBA00022806"/>
    </source>
</evidence>
<dbReference type="Pfam" id="PF02889">
    <property type="entry name" value="Sec63"/>
    <property type="match status" value="2"/>
</dbReference>
<feature type="compositionally biased region" description="Basic and acidic residues" evidence="15">
    <location>
        <begin position="50"/>
        <end position="80"/>
    </location>
</feature>
<feature type="region of interest" description="Disordered" evidence="15">
    <location>
        <begin position="218"/>
        <end position="267"/>
    </location>
</feature>
<dbReference type="Pfam" id="PF00270">
    <property type="entry name" value="DEAD"/>
    <property type="match status" value="2"/>
</dbReference>
<feature type="domain" description="Helicase ATP-binding" evidence="16">
    <location>
        <begin position="514"/>
        <end position="697"/>
    </location>
</feature>
<dbReference type="EC" id="3.6.4.13" evidence="2"/>
<dbReference type="Gene3D" id="1.10.3380.10">
    <property type="entry name" value="Sec63 N-terminal domain-like domain"/>
    <property type="match status" value="2"/>
</dbReference>
<keyword evidence="5" id="KW-0677">Repeat</keyword>
<dbReference type="Pfam" id="PF00271">
    <property type="entry name" value="Helicase_C"/>
    <property type="match status" value="1"/>
</dbReference>
<evidence type="ECO:0000256" key="12">
    <source>
        <dbReference type="ARBA" id="ARBA00023242"/>
    </source>
</evidence>
<dbReference type="SUPFAM" id="SSF158702">
    <property type="entry name" value="Sec63 N-terminal domain-like"/>
    <property type="match status" value="2"/>
</dbReference>
<dbReference type="Pfam" id="PF23445">
    <property type="entry name" value="WHD_SNRNP200"/>
    <property type="match status" value="2"/>
</dbReference>
<evidence type="ECO:0000256" key="7">
    <source>
        <dbReference type="ARBA" id="ARBA00022801"/>
    </source>
</evidence>
<evidence type="ECO:0000259" key="16">
    <source>
        <dbReference type="PROSITE" id="PS51192"/>
    </source>
</evidence>
<dbReference type="CDD" id="cd18795">
    <property type="entry name" value="SF2_C_Ski2"/>
    <property type="match status" value="2"/>
</dbReference>
<keyword evidence="8" id="KW-0347">Helicase</keyword>
<dbReference type="SUPFAM" id="SSF52540">
    <property type="entry name" value="P-loop containing nucleoside triphosphate hydrolases"/>
    <property type="match status" value="4"/>
</dbReference>
<dbReference type="InterPro" id="IPR014756">
    <property type="entry name" value="Ig_E-set"/>
</dbReference>
<evidence type="ECO:0000256" key="13">
    <source>
        <dbReference type="ARBA" id="ARBA00047984"/>
    </source>
</evidence>
<dbReference type="FunFam" id="3.40.50.300:FF:000102">
    <property type="entry name" value="RNA helicase, activating signal cointegrator 1"/>
    <property type="match status" value="1"/>
</dbReference>
<dbReference type="InterPro" id="IPR036388">
    <property type="entry name" value="WH-like_DNA-bd_sf"/>
</dbReference>
<feature type="region of interest" description="Disordered" evidence="15">
    <location>
        <begin position="383"/>
        <end position="426"/>
    </location>
</feature>
<comment type="subcellular location">
    <subcellularLocation>
        <location evidence="1">Nucleus</location>
    </subcellularLocation>
</comment>
<dbReference type="FunFam" id="1.10.10.10:FF:000012">
    <property type="entry name" value="U5 small nuclear ribonucleoprotein helicase"/>
    <property type="match status" value="1"/>
</dbReference>
<dbReference type="FunFam" id="1.10.3380.10:FF:000010">
    <property type="entry name" value="DExH-box ATP-dependent RNA helicase DExH12"/>
    <property type="match status" value="1"/>
</dbReference>
<dbReference type="GO" id="GO:0008380">
    <property type="term" value="P:RNA splicing"/>
    <property type="evidence" value="ECO:0007669"/>
    <property type="project" value="UniProtKB-KW"/>
</dbReference>
<accession>A0A178W7K6</accession>
<feature type="compositionally biased region" description="Acidic residues" evidence="15">
    <location>
        <begin position="218"/>
        <end position="242"/>
    </location>
</feature>
<dbReference type="SUPFAM" id="SSF46785">
    <property type="entry name" value="Winged helix' DNA-binding domain"/>
    <property type="match status" value="2"/>
</dbReference>
<dbReference type="Gene3D" id="3.40.50.300">
    <property type="entry name" value="P-loop containing nucleotide triphosphate hydrolases"/>
    <property type="match status" value="4"/>
</dbReference>
<dbReference type="SUPFAM" id="SSF81296">
    <property type="entry name" value="E set domains"/>
    <property type="match status" value="1"/>
</dbReference>
<feature type="domain" description="Helicase C-terminal" evidence="17">
    <location>
        <begin position="731"/>
        <end position="941"/>
    </location>
</feature>
<dbReference type="FunFam" id="3.40.50.300:FF:000368">
    <property type="entry name" value="U5 small nuclear ribonucleoprotein 200 kDa helicase"/>
    <property type="match status" value="1"/>
</dbReference>
<dbReference type="Gene3D" id="2.60.40.150">
    <property type="entry name" value="C2 domain"/>
    <property type="match status" value="2"/>
</dbReference>
<comment type="function">
    <text evidence="14">RNA helicase that plays an essential role in pre-mRNA splicing as component of the U5 snRNP and U4/U6-U5 tri-snRNP complexes. Involved in spliceosome assembly, activation and disassembly.</text>
</comment>
<dbReference type="GO" id="GO:0003723">
    <property type="term" value="F:RNA binding"/>
    <property type="evidence" value="ECO:0007669"/>
    <property type="project" value="UniProtKB-KW"/>
</dbReference>
<evidence type="ECO:0000313" key="18">
    <source>
        <dbReference type="EMBL" id="OAP14450.1"/>
    </source>
</evidence>
<name>A0A178W7K6_ARATH</name>
<keyword evidence="4" id="KW-0747">Spliceosome</keyword>
<dbReference type="Gene3D" id="1.10.150.20">
    <property type="entry name" value="5' to 3' exonuclease, C-terminal subdomain"/>
    <property type="match status" value="2"/>
</dbReference>
<feature type="compositionally biased region" description="Basic and acidic residues" evidence="15">
    <location>
        <begin position="31"/>
        <end position="40"/>
    </location>
</feature>
<dbReference type="FunFam" id="3.40.50.300:FF:000254">
    <property type="entry name" value="U5 small nuclear ribonucleoprotein helicase"/>
    <property type="match status" value="1"/>
</dbReference>
<dbReference type="GO" id="GO:0003724">
    <property type="term" value="F:RNA helicase activity"/>
    <property type="evidence" value="ECO:0007669"/>
    <property type="project" value="UniProtKB-EC"/>
</dbReference>
<dbReference type="InterPro" id="IPR011545">
    <property type="entry name" value="DEAD/DEAH_box_helicase_dom"/>
</dbReference>
<keyword evidence="10" id="KW-0694">RNA-binding</keyword>
<evidence type="ECO:0000256" key="10">
    <source>
        <dbReference type="ARBA" id="ARBA00022884"/>
    </source>
</evidence>
<dbReference type="FunFam" id="2.60.40.150:FF:000004">
    <property type="entry name" value="RNA helicase, activating signal cointegrator 1"/>
    <property type="match status" value="1"/>
</dbReference>
<dbReference type="GO" id="GO:0005524">
    <property type="term" value="F:ATP binding"/>
    <property type="evidence" value="ECO:0007669"/>
    <property type="project" value="UniProtKB-KW"/>
</dbReference>
<dbReference type="SMART" id="SM00490">
    <property type="entry name" value="HELICc"/>
    <property type="match status" value="2"/>
</dbReference>
<sequence>MANLGGGAEAHARFKQYEYRANSSLVLTTDNRPRDTHEPTGEPETLWGKIDPRSFGDRVAKGRPQELEDKLKKSKKKERDVVDDMVNIRQSKRRRLREESVLTDTDDAVYQPKTKETRAAYEAMLGLIQKQLGGQPPSIVSGAADEILAVLKNDAFRNPEKKMEIEKLLNKIENHEFDQLVSIGKLITDFQEGGDSGGGRANDDEGLDDDLGVAVEFEENEEDDEESDPDMVQEDDDEEDDEPTRTGGMQVDAGINDEDAGDANEGTNLNVQDIDAYWLQRKISQAYEQQIDPQQCQVLAEELLKILAEGDDRVVEDKLLMHLQYEKFSLVKFLLRNRLKVVWCTRLARAEDQEERNRIEEEMRGLGPELTAIVEQLHATRATAKEREENLQKSINEEARRLKDETGGDGGRGRRDVADRDSESGWVKGQRQMLDLESLAFDQGGLLMANKKCDLPPGSYRSHGKGYDEVHVPWVSKKVDRNEKLVKITEMPDWAQPAFKGMQQLNRVQSKVYDTALFKAENILLCAPTGAGKTNVAMLTILQQLEMNRNTDGTYNHGDYKIVYVAPMKALVAEVVGNLSNRLKDYGVTVRELSGDQSLTGREIEETQIIVTTPEKWDIITRKSGDRTYTQLVRLLIIDEIHLLHDNRGPVLESIVARTLRQIETTKENIRLVGLSATLPNYEDVALFLRVDLKKGLFKFDRSYRPVPLHQQYIGISVKKPLQRFQLMNDLCYQKVLAGAGKHQVLIFVHSRKETSKTARAIRDTAMANDTLSRFLKEDSVTRDVLHSHEDIVKNSDLKDILPYGFAIHHAGLSRGDREIVETLFSQGHVQVLVSTATLAWGVNLPAHTVIIKGTQVYNPEKGAWMELSPLDVMQMLGRAGRPQYDQHGEGIIITGYSELQYYLSLMNEQLPIESQFISKLADQLNAEIVLGTVQNAREACHWLGYTYLYIRMVRNPTLYGLAPDALAKDVVLEERRADLIHSAATILDKNNLVKYDRKSGYFQVTDLGRIASYYYITHGTIATYNEHLKPTMGDIDLYRLFSLSDEFKYVTVRQDEKMELAKLLDRVPIPIKETLEEPSAKINVLLQAYISQLKLEGLSLTSDMVYITQSAGRLVRALYEIVLKRGWAQLAEKALNLSKMVGKRMWSVQTPLRQFHGLSNDILMQLEKKDLVWERYYDLSAQELGELIRSPKMGKPLHKFIHQFPKVTLSAHVQPITRTVLNVELTVTPDFLWDEKIHKYVEPFWIIVEDNDGEKILHHEYFLLKKQYIDEDHTLHFTVPIFEPLPPQYFVRVVSDKWLGSETVLPVSFRHLILPEKYPPPTELLDLQPLPVTALRNPNYEILYQDFKHFNPVQTQVFTVLYNTNDNVLVAAPTGSGKTICAEFAILRNHHEGPDATMRVVYIAPLEAIAKEQFRIWEGKFGKGLGLRVVELTGETALDLKLLEKGQIIISTPEKWDALSRRWKQRKYVQQVSLFIVDELHLIGGQHGPVLEVIVSRMRYISSQVNNKIRIVALSTSLANAKDLGEWIGASSHGLFNFPPGVRPVPLEIHIQGVDISSFEARMQAMTKPTYTAIVQHAKNKKPAIVFVPTRKHVRLTAVDLMAYSHMDNPQSPDFLLGKLEELDPFVEQIREETLKETLCHGIGYLHEGLSSLDQEIVTQLFEAGRIQVCVMSSSLCWGTPLTAHLVVVMGTQYYDGRENSHSDYPVPDLLQMMGRASRPLLDNAGKCVIFCHAPRKEYYKKFLYEAFPVESQLQHFLHDNFNAEVVAGVIENKQDAVDYLTWTFMYRRLPQNPNYYNLQGVSHRHLSDHLSELVENTLSDLEASKCIEVEDEMELSPLNLGMIASYYYISYTTIERFSSLLSSKTKMKGLLEILTSASEYDMIPIRPGEEDTVRRLINHQRFSFENPKCTDPHVKANALLQAHFSRQNIGGNLAMDQRDVLLSATRLLQAMVDVISSNGWLNLALLAMEVSQMVTQGMWERDSMLLQLPHFTKDLAKRCQENPGKNIETVFDLVEMEDEERQELLKMSDTQLLDIARFCNRFPNIDLTYEIVGSEEVNPGKEVTLQVMLERDMEGRTEVGPVDSLRYPKTKEEGWWLVVGDTKTNQLLAIKRVSLQRKVKVKLDFTAPSEPGEKSYTLYFMCDSYLGCDQEYSFSVDVKGSGAGDRMEE</sequence>
<comment type="catalytic activity">
    <reaction evidence="13">
        <text>ATP + H2O = ADP + phosphate + H(+)</text>
        <dbReference type="Rhea" id="RHEA:13065"/>
        <dbReference type="ChEBI" id="CHEBI:15377"/>
        <dbReference type="ChEBI" id="CHEBI:15378"/>
        <dbReference type="ChEBI" id="CHEBI:30616"/>
        <dbReference type="ChEBI" id="CHEBI:43474"/>
        <dbReference type="ChEBI" id="CHEBI:456216"/>
        <dbReference type="EC" id="3.6.4.13"/>
    </reaction>
</comment>
<keyword evidence="9" id="KW-0067">ATP-binding</keyword>
<evidence type="ECO:0000256" key="14">
    <source>
        <dbReference type="ARBA" id="ARBA00055371"/>
    </source>
</evidence>
<evidence type="ECO:0000259" key="17">
    <source>
        <dbReference type="PROSITE" id="PS51194"/>
    </source>
</evidence>
<dbReference type="GO" id="GO:0005681">
    <property type="term" value="C:spliceosomal complex"/>
    <property type="evidence" value="ECO:0007669"/>
    <property type="project" value="UniProtKB-KW"/>
</dbReference>
<dbReference type="PROSITE" id="PS51194">
    <property type="entry name" value="HELICASE_CTER"/>
    <property type="match status" value="1"/>
</dbReference>
<dbReference type="FunFam" id="1.10.10.10:FF:000024">
    <property type="entry name" value="U5 small nuclear ribonucleoprotein helicase"/>
    <property type="match status" value="1"/>
</dbReference>
<evidence type="ECO:0000256" key="9">
    <source>
        <dbReference type="ARBA" id="ARBA00022840"/>
    </source>
</evidence>
<dbReference type="InterPro" id="IPR014001">
    <property type="entry name" value="Helicase_ATP-bd"/>
</dbReference>
<dbReference type="GO" id="GO:0016787">
    <property type="term" value="F:hydrolase activity"/>
    <property type="evidence" value="ECO:0007669"/>
    <property type="project" value="UniProtKB-KW"/>
</dbReference>
<keyword evidence="12" id="KW-0539">Nucleus</keyword>
<evidence type="ECO:0000256" key="15">
    <source>
        <dbReference type="SAM" id="MobiDB-lite"/>
    </source>
</evidence>
<gene>
    <name evidence="18" type="ordered locus">AXX17_At1g22030</name>
</gene>
<dbReference type="PANTHER" id="PTHR47961">
    <property type="entry name" value="DNA POLYMERASE THETA, PUTATIVE (AFU_ORTHOLOGUE AFUA_1G05260)-RELATED"/>
    <property type="match status" value="1"/>
</dbReference>
<evidence type="ECO:0000256" key="5">
    <source>
        <dbReference type="ARBA" id="ARBA00022737"/>
    </source>
</evidence>
<dbReference type="PIRSF" id="PIRSF039073">
    <property type="entry name" value="BRR2"/>
    <property type="match status" value="1"/>
</dbReference>
<dbReference type="FunFam" id="1.10.3380.10:FF:000001">
    <property type="entry name" value="U5 small nuclear ribonucleoprotein helicase"/>
    <property type="match status" value="1"/>
</dbReference>
<dbReference type="FunFam" id="1.10.150.20:FF:000004">
    <property type="entry name" value="U5 small nuclear ribonucleoprotein helicase"/>
    <property type="match status" value="1"/>
</dbReference>
<dbReference type="FunFam" id="1.10.150.20:FF:000013">
    <property type="entry name" value="U5 small nuclear ribonucleoprotein kDa helicase"/>
    <property type="match status" value="1"/>
</dbReference>
<dbReference type="EMBL" id="LUHQ01000001">
    <property type="protein sequence ID" value="OAP14450.1"/>
    <property type="molecule type" value="Genomic_DNA"/>
</dbReference>
<dbReference type="InterPro" id="IPR001650">
    <property type="entry name" value="Helicase_C-like"/>
</dbReference>
<keyword evidence="3" id="KW-0507">mRNA processing</keyword>
<dbReference type="InterPro" id="IPR048863">
    <property type="entry name" value="BRR2_plug"/>
</dbReference>
<organism evidence="18 19">
    <name type="scientific">Arabidopsis thaliana</name>
    <name type="common">Mouse-ear cress</name>
    <dbReference type="NCBI Taxonomy" id="3702"/>
    <lineage>
        <taxon>Eukaryota</taxon>
        <taxon>Viridiplantae</taxon>
        <taxon>Streptophyta</taxon>
        <taxon>Embryophyta</taxon>
        <taxon>Tracheophyta</taxon>
        <taxon>Spermatophyta</taxon>
        <taxon>Magnoliopsida</taxon>
        <taxon>eudicotyledons</taxon>
        <taxon>Gunneridae</taxon>
        <taxon>Pentapetalae</taxon>
        <taxon>rosids</taxon>
        <taxon>malvids</taxon>
        <taxon>Brassicales</taxon>
        <taxon>Brassicaceae</taxon>
        <taxon>Camelineae</taxon>
        <taxon>Arabidopsis</taxon>
    </lineage>
</organism>
<dbReference type="Pfam" id="PF18149">
    <property type="entry name" value="Helicase_PWI"/>
    <property type="match status" value="1"/>
</dbReference>
<reference evidence="19" key="1">
    <citation type="journal article" date="2016" name="Proc. Natl. Acad. Sci. U.S.A.">
        <title>Chromosome-level assembly of Arabidopsis thaliana Ler reveals the extent of translocation and inversion polymorphisms.</title>
        <authorList>
            <person name="Zapata L."/>
            <person name="Ding J."/>
            <person name="Willing E.M."/>
            <person name="Hartwig B."/>
            <person name="Bezdan D."/>
            <person name="Jiao W.B."/>
            <person name="Patel V."/>
            <person name="Velikkakam James G."/>
            <person name="Koornneef M."/>
            <person name="Ossowski S."/>
            <person name="Schneeberger K."/>
        </authorList>
    </citation>
    <scope>NUCLEOTIDE SEQUENCE [LARGE SCALE GENOMIC DNA]</scope>
    <source>
        <strain evidence="19">cv. Landsberg erecta</strain>
    </source>
</reference>
<keyword evidence="6" id="KW-0547">Nucleotide-binding</keyword>
<dbReference type="FunFam" id="2.60.40.150:FF:000048">
    <property type="entry name" value="U5 small nuclear ribonucleoprotein 200 kDa helicase"/>
    <property type="match status" value="1"/>
</dbReference>
<feature type="compositionally biased region" description="Basic and acidic residues" evidence="15">
    <location>
        <begin position="383"/>
        <end position="423"/>
    </location>
</feature>
<keyword evidence="7" id="KW-0378">Hydrolase</keyword>
<dbReference type="CDD" id="cd18021">
    <property type="entry name" value="DEXHc_Brr2_2"/>
    <property type="match status" value="1"/>
</dbReference>
<dbReference type="PROSITE" id="PS51192">
    <property type="entry name" value="HELICASE_ATP_BIND_1"/>
    <property type="match status" value="2"/>
</dbReference>
<proteinExistence type="predicted"/>
<evidence type="ECO:0000313" key="19">
    <source>
        <dbReference type="Proteomes" id="UP000078284"/>
    </source>
</evidence>
<dbReference type="PANTHER" id="PTHR47961:SF4">
    <property type="entry name" value="ACTIVATING SIGNAL COINTEGRATOR 1 COMPLEX SUBUNIT 3"/>
    <property type="match status" value="1"/>
</dbReference>
<evidence type="ECO:0000256" key="1">
    <source>
        <dbReference type="ARBA" id="ARBA00004123"/>
    </source>
</evidence>
<dbReference type="Proteomes" id="UP000078284">
    <property type="component" value="Chromosome 1"/>
</dbReference>
<dbReference type="SMART" id="SM00382">
    <property type="entry name" value="AAA"/>
    <property type="match status" value="2"/>
</dbReference>
<dbReference type="ExpressionAtlas" id="A0A178W7K6">
    <property type="expression patterns" value="baseline and differential"/>
</dbReference>
<dbReference type="SMART" id="SM00973">
    <property type="entry name" value="Sec63"/>
    <property type="match status" value="2"/>
</dbReference>
<dbReference type="FunFam" id="3.40.50.300:FF:000062">
    <property type="entry name" value="U5 small nuclear ribonucleoprotein helicase"/>
    <property type="match status" value="1"/>
</dbReference>
<dbReference type="InterPro" id="IPR057842">
    <property type="entry name" value="WH_MER3"/>
</dbReference>
<dbReference type="SMART" id="SM00487">
    <property type="entry name" value="DEXDc"/>
    <property type="match status" value="2"/>
</dbReference>
<dbReference type="Gene3D" id="1.10.10.10">
    <property type="entry name" value="Winged helix-like DNA-binding domain superfamily/Winged helix DNA-binding domain"/>
    <property type="match status" value="2"/>
</dbReference>